<proteinExistence type="inferred from homology"/>
<evidence type="ECO:0000313" key="6">
    <source>
        <dbReference type="Proteomes" id="UP000022910"/>
    </source>
</evidence>
<dbReference type="AlphaFoldDB" id="A0A015N9C5"/>
<dbReference type="SMR" id="A0A015N9C5"/>
<evidence type="ECO:0000256" key="2">
    <source>
        <dbReference type="PROSITE-ProRule" id="PRU00285"/>
    </source>
</evidence>
<keyword evidence="6" id="KW-1185">Reference proteome</keyword>
<dbReference type="HOGENOM" id="CLU_046737_12_0_1"/>
<dbReference type="Proteomes" id="UP000022910">
    <property type="component" value="Unassembled WGS sequence"/>
</dbReference>
<dbReference type="Pfam" id="PF00011">
    <property type="entry name" value="HSP20"/>
    <property type="match status" value="1"/>
</dbReference>
<organism evidence="5 6">
    <name type="scientific">Rhizophagus irregularis (strain DAOM 197198w)</name>
    <name type="common">Glomus intraradices</name>
    <dbReference type="NCBI Taxonomy" id="1432141"/>
    <lineage>
        <taxon>Eukaryota</taxon>
        <taxon>Fungi</taxon>
        <taxon>Fungi incertae sedis</taxon>
        <taxon>Mucoromycota</taxon>
        <taxon>Glomeromycotina</taxon>
        <taxon>Glomeromycetes</taxon>
        <taxon>Glomerales</taxon>
        <taxon>Glomeraceae</taxon>
        <taxon>Rhizophagus</taxon>
    </lineage>
</organism>
<evidence type="ECO:0000256" key="3">
    <source>
        <dbReference type="RuleBase" id="RU003616"/>
    </source>
</evidence>
<dbReference type="InterPro" id="IPR008978">
    <property type="entry name" value="HSP20-like_chaperone"/>
</dbReference>
<keyword evidence="1" id="KW-0346">Stress response</keyword>
<dbReference type="OrthoDB" id="1431247at2759"/>
<sequence>MSIYGWNNDFNQLERSVNRLFDNFMNDLSSARRSERNQNEVARRYWSPLIDVHESEKEFVVNADLPGIPKEQINVDVHDNTLVISGENKQEQKYKEGNTHIQERRFGSFTRSIPLPRNVKVDEISAKFNQGVLEVSLPKSEPTGRKVTIS</sequence>
<dbReference type="EMBL" id="JEMT01012363">
    <property type="protein sequence ID" value="EXX75773.1"/>
    <property type="molecule type" value="Genomic_DNA"/>
</dbReference>
<evidence type="ECO:0000313" key="5">
    <source>
        <dbReference type="EMBL" id="EXX75773.1"/>
    </source>
</evidence>
<gene>
    <name evidence="5" type="ORF">RirG_039020</name>
</gene>
<protein>
    <submittedName>
        <fullName evidence="5">Hsp42p</fullName>
    </submittedName>
</protein>
<dbReference type="CDD" id="cd06464">
    <property type="entry name" value="ACD_sHsps-like"/>
    <property type="match status" value="1"/>
</dbReference>
<dbReference type="OMA" id="WHIRERR"/>
<dbReference type="SUPFAM" id="SSF49764">
    <property type="entry name" value="HSP20-like chaperones"/>
    <property type="match status" value="1"/>
</dbReference>
<dbReference type="PANTHER" id="PTHR11527">
    <property type="entry name" value="HEAT-SHOCK PROTEIN 20 FAMILY MEMBER"/>
    <property type="match status" value="1"/>
</dbReference>
<comment type="caution">
    <text evidence="5">The sequence shown here is derived from an EMBL/GenBank/DDBJ whole genome shotgun (WGS) entry which is preliminary data.</text>
</comment>
<reference evidence="5 6" key="1">
    <citation type="submission" date="2014-02" db="EMBL/GenBank/DDBJ databases">
        <title>Single nucleus genome sequencing reveals high similarity among nuclei of an endomycorrhizal fungus.</title>
        <authorList>
            <person name="Lin K."/>
            <person name="Geurts R."/>
            <person name="Zhang Z."/>
            <person name="Limpens E."/>
            <person name="Saunders D.G."/>
            <person name="Mu D."/>
            <person name="Pang E."/>
            <person name="Cao H."/>
            <person name="Cha H."/>
            <person name="Lin T."/>
            <person name="Zhou Q."/>
            <person name="Shang Y."/>
            <person name="Li Y."/>
            <person name="Ivanov S."/>
            <person name="Sharma T."/>
            <person name="Velzen R.V."/>
            <person name="Ruijter N.D."/>
            <person name="Aanen D.K."/>
            <person name="Win J."/>
            <person name="Kamoun S."/>
            <person name="Bisseling T."/>
            <person name="Huang S."/>
        </authorList>
    </citation>
    <scope>NUCLEOTIDE SEQUENCE [LARGE SCALE GENOMIC DNA]</scope>
    <source>
        <strain evidence="6">DAOM197198w</strain>
    </source>
</reference>
<dbReference type="Gene3D" id="2.60.40.790">
    <property type="match status" value="1"/>
</dbReference>
<dbReference type="STRING" id="1432141.A0A015N9C5"/>
<evidence type="ECO:0000259" key="4">
    <source>
        <dbReference type="PROSITE" id="PS01031"/>
    </source>
</evidence>
<dbReference type="InterPro" id="IPR002068">
    <property type="entry name" value="A-crystallin/Hsp20_dom"/>
</dbReference>
<accession>A0A015N9C5</accession>
<feature type="domain" description="SHSP" evidence="4">
    <location>
        <begin position="40"/>
        <end position="150"/>
    </location>
</feature>
<name>A0A015N9C5_RHIIW</name>
<dbReference type="InterPro" id="IPR031107">
    <property type="entry name" value="Small_HSP"/>
</dbReference>
<comment type="similarity">
    <text evidence="2 3">Belongs to the small heat shock protein (HSP20) family.</text>
</comment>
<dbReference type="PROSITE" id="PS01031">
    <property type="entry name" value="SHSP"/>
    <property type="match status" value="1"/>
</dbReference>
<evidence type="ECO:0000256" key="1">
    <source>
        <dbReference type="ARBA" id="ARBA00023016"/>
    </source>
</evidence>